<evidence type="ECO:0008006" key="4">
    <source>
        <dbReference type="Google" id="ProtNLM"/>
    </source>
</evidence>
<keyword evidence="1" id="KW-0732">Signal</keyword>
<accession>A0A448X8X9</accession>
<evidence type="ECO:0000256" key="1">
    <source>
        <dbReference type="SAM" id="SignalP"/>
    </source>
</evidence>
<reference evidence="2" key="1">
    <citation type="submission" date="2018-11" db="EMBL/GenBank/DDBJ databases">
        <authorList>
            <consortium name="Pathogen Informatics"/>
        </authorList>
    </citation>
    <scope>NUCLEOTIDE SEQUENCE</scope>
</reference>
<protein>
    <recommendedName>
        <fullName evidence="4">Secreted protein</fullName>
    </recommendedName>
</protein>
<dbReference type="EMBL" id="CAAALY010118877">
    <property type="protein sequence ID" value="VEL31114.1"/>
    <property type="molecule type" value="Genomic_DNA"/>
</dbReference>
<evidence type="ECO:0000313" key="3">
    <source>
        <dbReference type="Proteomes" id="UP000784294"/>
    </source>
</evidence>
<feature type="signal peptide" evidence="1">
    <location>
        <begin position="1"/>
        <end position="16"/>
    </location>
</feature>
<gene>
    <name evidence="2" type="ORF">PXEA_LOCUS24554</name>
</gene>
<organism evidence="2 3">
    <name type="scientific">Protopolystoma xenopodis</name>
    <dbReference type="NCBI Taxonomy" id="117903"/>
    <lineage>
        <taxon>Eukaryota</taxon>
        <taxon>Metazoa</taxon>
        <taxon>Spiralia</taxon>
        <taxon>Lophotrochozoa</taxon>
        <taxon>Platyhelminthes</taxon>
        <taxon>Monogenea</taxon>
        <taxon>Polyopisthocotylea</taxon>
        <taxon>Polystomatidea</taxon>
        <taxon>Polystomatidae</taxon>
        <taxon>Protopolystoma</taxon>
    </lineage>
</organism>
<keyword evidence="3" id="KW-1185">Reference proteome</keyword>
<dbReference type="AlphaFoldDB" id="A0A448X8X9"/>
<proteinExistence type="predicted"/>
<comment type="caution">
    <text evidence="2">The sequence shown here is derived from an EMBL/GenBank/DDBJ whole genome shotgun (WGS) entry which is preliminary data.</text>
</comment>
<sequence length="137" mass="15052">MMMMVMMMMMVVGVRCLGRLLLLKARFSCILGLRRGGLDHSGCPRVGNRLANGDPTTMIRTYCDGVLNSTRSFGHQGRRFALTIGFITRADRTSIGAKIVERLRYAQAPSVAASIAITFVNRANTTCIADFCKKMGI</sequence>
<evidence type="ECO:0000313" key="2">
    <source>
        <dbReference type="EMBL" id="VEL31114.1"/>
    </source>
</evidence>
<name>A0A448X8X9_9PLAT</name>
<dbReference type="Proteomes" id="UP000784294">
    <property type="component" value="Unassembled WGS sequence"/>
</dbReference>
<feature type="chain" id="PRO_5019536483" description="Secreted protein" evidence="1">
    <location>
        <begin position="17"/>
        <end position="137"/>
    </location>
</feature>